<evidence type="ECO:0000256" key="8">
    <source>
        <dbReference type="ARBA" id="ARBA00022741"/>
    </source>
</evidence>
<dbReference type="NCBIfam" id="NF004491">
    <property type="entry name" value="PRK05826.1"/>
    <property type="match status" value="1"/>
</dbReference>
<protein>
    <recommendedName>
        <fullName evidence="5 15">Pyruvate kinase</fullName>
        <ecNumber evidence="4 15">2.7.1.40</ecNumber>
    </recommendedName>
</protein>
<dbReference type="Proteomes" id="UP000824125">
    <property type="component" value="Unassembled WGS sequence"/>
</dbReference>
<keyword evidence="10" id="KW-0067">ATP-binding</keyword>
<dbReference type="SUPFAM" id="SSF52935">
    <property type="entry name" value="PK C-terminal domain-like"/>
    <property type="match status" value="1"/>
</dbReference>
<evidence type="ECO:0000256" key="9">
    <source>
        <dbReference type="ARBA" id="ARBA00022777"/>
    </source>
</evidence>
<evidence type="ECO:0000256" key="10">
    <source>
        <dbReference type="ARBA" id="ARBA00022840"/>
    </source>
</evidence>
<evidence type="ECO:0000256" key="6">
    <source>
        <dbReference type="ARBA" id="ARBA00022679"/>
    </source>
</evidence>
<evidence type="ECO:0000256" key="1">
    <source>
        <dbReference type="ARBA" id="ARBA00001958"/>
    </source>
</evidence>
<dbReference type="InterPro" id="IPR011037">
    <property type="entry name" value="Pyrv_Knase-like_insert_dom_sf"/>
</dbReference>
<dbReference type="NCBIfam" id="TIGR01064">
    <property type="entry name" value="pyruv_kin"/>
    <property type="match status" value="1"/>
</dbReference>
<gene>
    <name evidence="19" type="primary">pyk</name>
    <name evidence="19" type="ORF">IAD23_05550</name>
</gene>
<evidence type="ECO:0000256" key="5">
    <source>
        <dbReference type="ARBA" id="ARBA00018587"/>
    </source>
</evidence>
<keyword evidence="13 16" id="KW-0324">Glycolysis</keyword>
<dbReference type="EMBL" id="DVNM01000029">
    <property type="protein sequence ID" value="HIU69408.1"/>
    <property type="molecule type" value="Genomic_DNA"/>
</dbReference>
<reference evidence="19" key="2">
    <citation type="journal article" date="2021" name="PeerJ">
        <title>Extensive microbial diversity within the chicken gut microbiome revealed by metagenomics and culture.</title>
        <authorList>
            <person name="Gilroy R."/>
            <person name="Ravi A."/>
            <person name="Getino M."/>
            <person name="Pursley I."/>
            <person name="Horton D.L."/>
            <person name="Alikhan N.F."/>
            <person name="Baker D."/>
            <person name="Gharbi K."/>
            <person name="Hall N."/>
            <person name="Watson M."/>
            <person name="Adriaenssens E.M."/>
            <person name="Foster-Nyarko E."/>
            <person name="Jarju S."/>
            <person name="Secka A."/>
            <person name="Antonio M."/>
            <person name="Oren A."/>
            <person name="Chaudhuri R.R."/>
            <person name="La Ragione R."/>
            <person name="Hildebrand F."/>
            <person name="Pallen M.J."/>
        </authorList>
    </citation>
    <scope>NUCLEOTIDE SEQUENCE</scope>
    <source>
        <strain evidence="19">CHK176-6737</strain>
    </source>
</reference>
<comment type="caution">
    <text evidence="19">The sequence shown here is derived from an EMBL/GenBank/DDBJ whole genome shotgun (WGS) entry which is preliminary data.</text>
</comment>
<evidence type="ECO:0000256" key="14">
    <source>
        <dbReference type="ARBA" id="ARBA00023317"/>
    </source>
</evidence>
<dbReference type="Pfam" id="PF00224">
    <property type="entry name" value="PK"/>
    <property type="match status" value="1"/>
</dbReference>
<comment type="catalytic activity">
    <reaction evidence="16">
        <text>pyruvate + ATP = phosphoenolpyruvate + ADP + H(+)</text>
        <dbReference type="Rhea" id="RHEA:18157"/>
        <dbReference type="ChEBI" id="CHEBI:15361"/>
        <dbReference type="ChEBI" id="CHEBI:15378"/>
        <dbReference type="ChEBI" id="CHEBI:30616"/>
        <dbReference type="ChEBI" id="CHEBI:58702"/>
        <dbReference type="ChEBI" id="CHEBI:456216"/>
        <dbReference type="EC" id="2.7.1.40"/>
    </reaction>
</comment>
<dbReference type="GO" id="GO:0016301">
    <property type="term" value="F:kinase activity"/>
    <property type="evidence" value="ECO:0007669"/>
    <property type="project" value="UniProtKB-KW"/>
</dbReference>
<dbReference type="GO" id="GO:0000287">
    <property type="term" value="F:magnesium ion binding"/>
    <property type="evidence" value="ECO:0007669"/>
    <property type="project" value="UniProtKB-UniRule"/>
</dbReference>
<dbReference type="AlphaFoldDB" id="A0A9D1SNZ3"/>
<evidence type="ECO:0000256" key="3">
    <source>
        <dbReference type="ARBA" id="ARBA00008663"/>
    </source>
</evidence>
<evidence type="ECO:0000256" key="4">
    <source>
        <dbReference type="ARBA" id="ARBA00012142"/>
    </source>
</evidence>
<keyword evidence="11 16" id="KW-0460">Magnesium</keyword>
<evidence type="ECO:0000256" key="12">
    <source>
        <dbReference type="ARBA" id="ARBA00022958"/>
    </source>
</evidence>
<dbReference type="SUPFAM" id="SSF50800">
    <property type="entry name" value="PK beta-barrel domain-like"/>
    <property type="match status" value="1"/>
</dbReference>
<evidence type="ECO:0000313" key="20">
    <source>
        <dbReference type="Proteomes" id="UP000824125"/>
    </source>
</evidence>
<dbReference type="Gene3D" id="3.40.1380.20">
    <property type="entry name" value="Pyruvate kinase, C-terminal domain"/>
    <property type="match status" value="1"/>
</dbReference>
<dbReference type="InterPro" id="IPR015813">
    <property type="entry name" value="Pyrv/PenolPyrv_kinase-like_dom"/>
</dbReference>
<dbReference type="Pfam" id="PF02887">
    <property type="entry name" value="PK_C"/>
    <property type="match status" value="1"/>
</dbReference>
<dbReference type="InterPro" id="IPR015806">
    <property type="entry name" value="Pyrv_Knase_insert_dom_sf"/>
</dbReference>
<evidence type="ECO:0000256" key="16">
    <source>
        <dbReference type="RuleBase" id="RU000504"/>
    </source>
</evidence>
<evidence type="ECO:0000259" key="17">
    <source>
        <dbReference type="Pfam" id="PF00224"/>
    </source>
</evidence>
<dbReference type="NCBIfam" id="NF004978">
    <property type="entry name" value="PRK06354.1"/>
    <property type="match status" value="1"/>
</dbReference>
<feature type="domain" description="Pyruvate kinase C-terminal" evidence="18">
    <location>
        <begin position="361"/>
        <end position="471"/>
    </location>
</feature>
<feature type="domain" description="Pyruvate kinase barrel" evidence="17">
    <location>
        <begin position="6"/>
        <end position="327"/>
    </location>
</feature>
<proteinExistence type="inferred from homology"/>
<dbReference type="GO" id="GO:0005524">
    <property type="term" value="F:ATP binding"/>
    <property type="evidence" value="ECO:0007669"/>
    <property type="project" value="UniProtKB-KW"/>
</dbReference>
<organism evidence="19 20">
    <name type="scientific">Candidatus Scybalenecus merdavium</name>
    <dbReference type="NCBI Taxonomy" id="2840939"/>
    <lineage>
        <taxon>Bacteria</taxon>
        <taxon>Bacillati</taxon>
        <taxon>Bacillota</taxon>
        <taxon>Clostridia</taxon>
        <taxon>Eubacteriales</taxon>
        <taxon>Oscillospiraceae</taxon>
        <taxon>Oscillospiraceae incertae sedis</taxon>
        <taxon>Candidatus Scybalenecus</taxon>
    </lineage>
</organism>
<dbReference type="PANTHER" id="PTHR11817">
    <property type="entry name" value="PYRUVATE KINASE"/>
    <property type="match status" value="1"/>
</dbReference>
<name>A0A9D1SNZ3_9FIRM</name>
<keyword evidence="8" id="KW-0547">Nucleotide-binding</keyword>
<evidence type="ECO:0000256" key="7">
    <source>
        <dbReference type="ARBA" id="ARBA00022723"/>
    </source>
</evidence>
<dbReference type="GO" id="GO:0004743">
    <property type="term" value="F:pyruvate kinase activity"/>
    <property type="evidence" value="ECO:0007669"/>
    <property type="project" value="UniProtKB-UniRule"/>
</dbReference>
<evidence type="ECO:0000256" key="15">
    <source>
        <dbReference type="NCBIfam" id="TIGR01064"/>
    </source>
</evidence>
<dbReference type="InterPro" id="IPR040442">
    <property type="entry name" value="Pyrv_kinase-like_dom_sf"/>
</dbReference>
<dbReference type="PRINTS" id="PR01050">
    <property type="entry name" value="PYRUVTKNASE"/>
</dbReference>
<keyword evidence="12" id="KW-0630">Potassium</keyword>
<dbReference type="SUPFAM" id="SSF51621">
    <property type="entry name" value="Phosphoenolpyruvate/pyruvate domain"/>
    <property type="match status" value="1"/>
</dbReference>
<dbReference type="Gene3D" id="3.20.20.60">
    <property type="entry name" value="Phosphoenolpyruvate-binding domains"/>
    <property type="match status" value="1"/>
</dbReference>
<sequence length="474" mass="51926">MVSKFRKTKIICTIGPATDDDSVLRAMMQSGMNCARFNFSHGDHESHRRRFEQVSRLRTELGLPIATMLDTKGPEIRTGTFEGGCATLEKGQKFVLTTKDVTGTGEMCSVTYKKLPQEVGPDTIILVDDGLIALRVDRTDDENIYCTVVDGGELKNQKGINVPGVSLGMPYLSPKDISDLEFGAEMEFDYISASFVRSAADVDYLRSFTQSLGWKDVRIIAKIECSDAIKNIDAIIDAADGVMVARGDLGVEVPFEQIPILQKKIIRKCDEAGKHVITATQMLESMINNPRPTRAEITDVANAVYDGTSAVMLSGETAAGKHPVEAVKAMDLIARTTESEINYKRNFMVSHLHCERNITSAVSHATVTTAHDLNATIITVTKSGITARSISNYRPQSLIIGCTTSERVCRQMNLSWGIMPVMCEEKDNTDDLFNHAVEVSQKHDLIEKGDTVVITAGVPLGQAGTTNMLKVQKI</sequence>
<dbReference type="GO" id="GO:0030955">
    <property type="term" value="F:potassium ion binding"/>
    <property type="evidence" value="ECO:0007669"/>
    <property type="project" value="UniProtKB-UniRule"/>
</dbReference>
<keyword evidence="9 16" id="KW-0418">Kinase</keyword>
<dbReference type="Gene3D" id="2.40.33.10">
    <property type="entry name" value="PK beta-barrel domain-like"/>
    <property type="match status" value="1"/>
</dbReference>
<comment type="similarity">
    <text evidence="3 16">Belongs to the pyruvate kinase family.</text>
</comment>
<evidence type="ECO:0000259" key="18">
    <source>
        <dbReference type="Pfam" id="PF02887"/>
    </source>
</evidence>
<evidence type="ECO:0000313" key="19">
    <source>
        <dbReference type="EMBL" id="HIU69408.1"/>
    </source>
</evidence>
<keyword evidence="6 16" id="KW-0808">Transferase</keyword>
<keyword evidence="14 19" id="KW-0670">Pyruvate</keyword>
<dbReference type="InterPro" id="IPR015795">
    <property type="entry name" value="Pyrv_Knase_C"/>
</dbReference>
<dbReference type="InterPro" id="IPR001697">
    <property type="entry name" value="Pyr_Knase"/>
</dbReference>
<evidence type="ECO:0000256" key="2">
    <source>
        <dbReference type="ARBA" id="ARBA00004997"/>
    </source>
</evidence>
<dbReference type="EC" id="2.7.1.40" evidence="4 15"/>
<dbReference type="InterPro" id="IPR036918">
    <property type="entry name" value="Pyrv_Knase_C_sf"/>
</dbReference>
<accession>A0A9D1SNZ3</accession>
<evidence type="ECO:0000256" key="13">
    <source>
        <dbReference type="ARBA" id="ARBA00023152"/>
    </source>
</evidence>
<dbReference type="FunFam" id="2.40.33.10:FF:000001">
    <property type="entry name" value="Pyruvate kinase"/>
    <property type="match status" value="1"/>
</dbReference>
<keyword evidence="7" id="KW-0479">Metal-binding</keyword>
<reference evidence="19" key="1">
    <citation type="submission" date="2020-10" db="EMBL/GenBank/DDBJ databases">
        <authorList>
            <person name="Gilroy R."/>
        </authorList>
    </citation>
    <scope>NUCLEOTIDE SEQUENCE</scope>
    <source>
        <strain evidence="19">CHK176-6737</strain>
    </source>
</reference>
<comment type="pathway">
    <text evidence="2 16">Carbohydrate degradation; glycolysis; pyruvate from D-glyceraldehyde 3-phosphate: step 5/5.</text>
</comment>
<dbReference type="InterPro" id="IPR015793">
    <property type="entry name" value="Pyrv_Knase_brl"/>
</dbReference>
<comment type="cofactor">
    <cofactor evidence="1">
        <name>K(+)</name>
        <dbReference type="ChEBI" id="CHEBI:29103"/>
    </cofactor>
</comment>
<evidence type="ECO:0000256" key="11">
    <source>
        <dbReference type="ARBA" id="ARBA00022842"/>
    </source>
</evidence>